<protein>
    <submittedName>
        <fullName evidence="3">Uncharacterized protein</fullName>
    </submittedName>
</protein>
<feature type="compositionally biased region" description="Pro residues" evidence="2">
    <location>
        <begin position="647"/>
        <end position="657"/>
    </location>
</feature>
<proteinExistence type="predicted"/>
<dbReference type="EMBL" id="LGTL01000005">
    <property type="protein sequence ID" value="KPA82072.1"/>
    <property type="molecule type" value="Genomic_DNA"/>
</dbReference>
<feature type="region of interest" description="Disordered" evidence="2">
    <location>
        <begin position="2333"/>
        <end position="2354"/>
    </location>
</feature>
<feature type="compositionally biased region" description="Polar residues" evidence="2">
    <location>
        <begin position="587"/>
        <end position="599"/>
    </location>
</feature>
<feature type="region of interest" description="Disordered" evidence="2">
    <location>
        <begin position="790"/>
        <end position="889"/>
    </location>
</feature>
<dbReference type="GeneID" id="26903521"/>
<reference evidence="3 4" key="1">
    <citation type="submission" date="2015-07" db="EMBL/GenBank/DDBJ databases">
        <title>High-quality genome of monoxenous trypanosomatid Leptomonas pyrrhocoris.</title>
        <authorList>
            <person name="Flegontov P."/>
            <person name="Butenko A."/>
            <person name="Firsov S."/>
            <person name="Vlcek C."/>
            <person name="Logacheva M.D."/>
            <person name="Field M."/>
            <person name="Filatov D."/>
            <person name="Flegontova O."/>
            <person name="Gerasimov E."/>
            <person name="Jackson A.P."/>
            <person name="Kelly S."/>
            <person name="Opperdoes F."/>
            <person name="O'Reilly A."/>
            <person name="Votypka J."/>
            <person name="Yurchenko V."/>
            <person name="Lukes J."/>
        </authorList>
    </citation>
    <scope>NUCLEOTIDE SEQUENCE [LARGE SCALE GENOMIC DNA]</scope>
    <source>
        <strain evidence="3">H10</strain>
    </source>
</reference>
<feature type="compositionally biased region" description="Pro residues" evidence="2">
    <location>
        <begin position="390"/>
        <end position="400"/>
    </location>
</feature>
<feature type="compositionally biased region" description="Low complexity" evidence="2">
    <location>
        <begin position="2271"/>
        <end position="2286"/>
    </location>
</feature>
<evidence type="ECO:0000313" key="4">
    <source>
        <dbReference type="Proteomes" id="UP000037923"/>
    </source>
</evidence>
<feature type="compositionally biased region" description="Low complexity" evidence="2">
    <location>
        <begin position="1679"/>
        <end position="1691"/>
    </location>
</feature>
<evidence type="ECO:0000256" key="1">
    <source>
        <dbReference type="SAM" id="Coils"/>
    </source>
</evidence>
<feature type="compositionally biased region" description="Basic and acidic residues" evidence="2">
    <location>
        <begin position="1847"/>
        <end position="1858"/>
    </location>
</feature>
<dbReference type="OrthoDB" id="266612at2759"/>
<feature type="region of interest" description="Disordered" evidence="2">
    <location>
        <begin position="1488"/>
        <end position="1640"/>
    </location>
</feature>
<feature type="compositionally biased region" description="Basic and acidic residues" evidence="2">
    <location>
        <begin position="837"/>
        <end position="851"/>
    </location>
</feature>
<dbReference type="Proteomes" id="UP000037923">
    <property type="component" value="Unassembled WGS sequence"/>
</dbReference>
<feature type="compositionally biased region" description="Low complexity" evidence="2">
    <location>
        <begin position="1982"/>
        <end position="1993"/>
    </location>
</feature>
<dbReference type="PANTHER" id="PTHR45615">
    <property type="entry name" value="MYOSIN HEAVY CHAIN, NON-MUSCLE"/>
    <property type="match status" value="1"/>
</dbReference>
<comment type="caution">
    <text evidence="3">The sequence shown here is derived from an EMBL/GenBank/DDBJ whole genome shotgun (WGS) entry which is preliminary data.</text>
</comment>
<dbReference type="VEuPathDB" id="TriTrypDB:LpyrH10_05_0900"/>
<feature type="compositionally biased region" description="Basic and acidic residues" evidence="2">
    <location>
        <begin position="559"/>
        <end position="578"/>
    </location>
</feature>
<feature type="compositionally biased region" description="Basic and acidic residues" evidence="2">
    <location>
        <begin position="2011"/>
        <end position="2023"/>
    </location>
</feature>
<feature type="coiled-coil region" evidence="1">
    <location>
        <begin position="1031"/>
        <end position="1072"/>
    </location>
</feature>
<feature type="region of interest" description="Disordered" evidence="2">
    <location>
        <begin position="95"/>
        <end position="763"/>
    </location>
</feature>
<feature type="compositionally biased region" description="Basic and acidic residues" evidence="2">
    <location>
        <begin position="2063"/>
        <end position="2074"/>
    </location>
</feature>
<feature type="compositionally biased region" description="Polar residues" evidence="2">
    <location>
        <begin position="409"/>
        <end position="418"/>
    </location>
</feature>
<keyword evidence="1" id="KW-0175">Coiled coil</keyword>
<feature type="compositionally biased region" description="Pro residues" evidence="2">
    <location>
        <begin position="1699"/>
        <end position="1709"/>
    </location>
</feature>
<feature type="region of interest" description="Disordered" evidence="2">
    <location>
        <begin position="1982"/>
        <end position="2301"/>
    </location>
</feature>
<feature type="compositionally biased region" description="Polar residues" evidence="2">
    <location>
        <begin position="609"/>
        <end position="623"/>
    </location>
</feature>
<feature type="compositionally biased region" description="Polar residues" evidence="2">
    <location>
        <begin position="1762"/>
        <end position="1777"/>
    </location>
</feature>
<dbReference type="RefSeq" id="XP_015660511.1">
    <property type="nucleotide sequence ID" value="XM_015800504.1"/>
</dbReference>
<dbReference type="OMA" id="RTMNIGD"/>
<feature type="compositionally biased region" description="Polar residues" evidence="2">
    <location>
        <begin position="631"/>
        <end position="643"/>
    </location>
</feature>
<feature type="compositionally biased region" description="Low complexity" evidence="2">
    <location>
        <begin position="702"/>
        <end position="711"/>
    </location>
</feature>
<feature type="compositionally biased region" description="Polar residues" evidence="2">
    <location>
        <begin position="1495"/>
        <end position="1504"/>
    </location>
</feature>
<feature type="compositionally biased region" description="Polar residues" evidence="2">
    <location>
        <begin position="717"/>
        <end position="737"/>
    </location>
</feature>
<dbReference type="PANTHER" id="PTHR45615:SF66">
    <property type="entry name" value="CARD DOMAIN-CONTAINING PROTEIN"/>
    <property type="match status" value="1"/>
</dbReference>
<feature type="region of interest" description="Disordered" evidence="2">
    <location>
        <begin position="1657"/>
        <end position="1745"/>
    </location>
</feature>
<feature type="compositionally biased region" description="Basic and acidic residues" evidence="2">
    <location>
        <begin position="461"/>
        <end position="470"/>
    </location>
</feature>
<feature type="compositionally biased region" description="Basic and acidic residues" evidence="2">
    <location>
        <begin position="1778"/>
        <end position="1802"/>
    </location>
</feature>
<evidence type="ECO:0000313" key="3">
    <source>
        <dbReference type="EMBL" id="KPA82072.1"/>
    </source>
</evidence>
<feature type="compositionally biased region" description="Low complexity" evidence="2">
    <location>
        <begin position="1573"/>
        <end position="1601"/>
    </location>
</feature>
<feature type="compositionally biased region" description="Polar residues" evidence="2">
    <location>
        <begin position="2140"/>
        <end position="2157"/>
    </location>
</feature>
<feature type="compositionally biased region" description="Low complexity" evidence="2">
    <location>
        <begin position="2125"/>
        <end position="2139"/>
    </location>
</feature>
<feature type="compositionally biased region" description="Polar residues" evidence="2">
    <location>
        <begin position="188"/>
        <end position="206"/>
    </location>
</feature>
<feature type="coiled-coil region" evidence="1">
    <location>
        <begin position="894"/>
        <end position="987"/>
    </location>
</feature>
<feature type="compositionally biased region" description="Pro residues" evidence="2">
    <location>
        <begin position="1995"/>
        <end position="2005"/>
    </location>
</feature>
<feature type="compositionally biased region" description="Low complexity" evidence="2">
    <location>
        <begin position="244"/>
        <end position="258"/>
    </location>
</feature>
<feature type="coiled-coil region" evidence="1">
    <location>
        <begin position="1337"/>
        <end position="1364"/>
    </location>
</feature>
<feature type="coiled-coil region" evidence="1">
    <location>
        <begin position="1155"/>
        <end position="1192"/>
    </location>
</feature>
<feature type="compositionally biased region" description="Basic and acidic residues" evidence="2">
    <location>
        <begin position="1949"/>
        <end position="1962"/>
    </location>
</feature>
<evidence type="ECO:0000256" key="2">
    <source>
        <dbReference type="SAM" id="MobiDB-lite"/>
    </source>
</evidence>
<feature type="region of interest" description="Disordered" evidence="2">
    <location>
        <begin position="1078"/>
        <end position="1107"/>
    </location>
</feature>
<name>A0A0N0DWR1_LEPPY</name>
<feature type="compositionally biased region" description="Low complexity" evidence="2">
    <location>
        <begin position="145"/>
        <end position="161"/>
    </location>
</feature>
<feature type="compositionally biased region" description="Low complexity" evidence="2">
    <location>
        <begin position="2053"/>
        <end position="2062"/>
    </location>
</feature>
<gene>
    <name evidence="3" type="ORF">ABB37_03230</name>
</gene>
<feature type="compositionally biased region" description="Polar residues" evidence="2">
    <location>
        <begin position="432"/>
        <end position="441"/>
    </location>
</feature>
<feature type="region of interest" description="Disordered" evidence="2">
    <location>
        <begin position="1762"/>
        <end position="1962"/>
    </location>
</feature>
<keyword evidence="4" id="KW-1185">Reference proteome</keyword>
<organism evidence="3 4">
    <name type="scientific">Leptomonas pyrrhocoris</name>
    <name type="common">Firebug parasite</name>
    <dbReference type="NCBI Taxonomy" id="157538"/>
    <lineage>
        <taxon>Eukaryota</taxon>
        <taxon>Discoba</taxon>
        <taxon>Euglenozoa</taxon>
        <taxon>Kinetoplastea</taxon>
        <taxon>Metakinetoplastina</taxon>
        <taxon>Trypanosomatida</taxon>
        <taxon>Trypanosomatidae</taxon>
        <taxon>Leishmaniinae</taxon>
        <taxon>Leptomonas</taxon>
    </lineage>
</organism>
<feature type="compositionally biased region" description="Low complexity" evidence="2">
    <location>
        <begin position="2207"/>
        <end position="2245"/>
    </location>
</feature>
<sequence>MEDSPVPIEQRARLVELEARQQQLKRLCEEALKEDDEHQHIFQQLEERNMASSTVGSLYGAGSASGGGAATQQGRTAATTNDDFMDDLLTGEVRSLRDPNSITRASSTGSVVGARGGSGSYPRNASLDRPATTRLDSAYRPPTYPTTAADTTATAAPTAGVMPPPPPPRATLYSTTRQPRADPREPTRTSLSRIPSPSQPSTTTVIPPSWRRSDGGAEPVRPTLSSAQGGLKGTAAAMRPSRYSAPVPSSAPLLTSPAAAPPPPPPERSRSPSHSVPMADRYQRSGSYYHTHTMPPPPPPPSSTSYSGNYERSPRSRMGLPSPAAGVPLSRASPPPPPAPTTSSTLVSPDEVTDNLPPPPPRPRSLYTTPENRPSAAANYRSAPLSLSKGPPPPPPPSPPGASRKHGNGESSFVSATSTDHDLARWRRQLGRNETNVQRSGSAYPSPTYTPPRAAPAAAASERRLSDPNARKGSWAKMQSLVATSQRGIDRRPDAAAARGVDKGPHTQGSPPLPPPPPPPPPPSSSSWSKAVGMPPPSRQDDADYPSNRWETVSLTPSLRREEESRLHHFFATDEKVSPRTLADYTGTANRPSHSTWRSSAGGYGARQQRPSQRHASPLNDRTATVLHYDSSVTDESYASSTAGEDVPPPPPTPPLQPFVAKEFTPRGAAAAAAAVPMTRKKASHPYGDQTTAFSKPPVPPVAGSAASVTPLFTSLYPRQQRSSSARPDSGRNSVWENDTPPPPQQHAPTDLSGEAGGAAAQPAFVAGGSEFFDMGPEKEALLTLLRKSTRAGAADTAAQRPLQPGVRSEESPSIARPDASAGVYANTPRENPFPAMERDADADKPLRDVHTAQSPTPQKFVFPPFPTDGSTRRAPSAKGKRPSPPLCAEDIASPQLQRQCEEAQAKAEALARHLVKAITDRKMLQGNVEELEELVEECNAEVGRLQKIVEEQHQDSSTSFGVQAALRAKEREVAVYEDEIRRLNGVLEDHLTRTSATKQYVQNGLSQTLVAKEAEAEAAMAEVGMAHVAQRDAEERASQLANELETAVEQIQFLDERLAEMERAAAAAQFEKVNAHLHRSSTGSDPLMTNDDRAPHPPAGTPLSVPSAAETQYWPVEARRALAQLVAQAQGILQQNAEGERHAAMRQQHIEHMCNELQQHLHQREAEVERAEEACQQLRQEKNALQACGEQWYQQLRDVKEDAQLVSEIMRTARGDAEDVYLASRLAQERVAEQQAAAAAASPFGPAAALTPSSSSAVDATTLRKCAQFAQQVMSDFHAMARFLSSLRKMDIGDRNGYLILQSIAKGRSPAEGLFITADDAATPNRMIEHLPADAASEAKRRVQKKKARVLQAVERALKLEKEPNGALKLHGGLDQSRTTSSSAGVQLPVAIPLGLPPRAEVERASTVMEVVTADITPEPAPVAPAVPAEVESAEEPDSFVDEVADELESEPEVEVVTAAMQPPRLGSYSYRGGSSGMVHSDLRRQPADVGLSASHNSSQATPLMSGGQPSAPRPTMVAGPSATAAVSQGNEPPPPSTLPVSQSSPIPRAVNGGPICSALYMGDDAEPPSPSTARPSSAQPTVASSATTATNNPTTTTAAPPTPPPPSVSRPLRLSTTPSQPQSAVKEARETSNAAQRSIVDVAAEDTVFPIAAAAATATGNTTPMPNSVRRIDQEASSVTIVSSPSVTPQASEQPLHTPPPPPPPSPQQQQQRLPSEEAEKAAPVRPSAVAEADSASAPVPTAAAAVVPSTLFHDADTTLPSVSDIMSNGGSSNEAETHPAPLEDSRRRLESPLKDEIPLRARLRSPTPEGPSLPRKTPTPTAPAVLITSPLEPPRPSPTSVDEPPPRAVREESERSQPGSQPKDRSTTARPPSTPPAPCYHPRSEPAGQGQGAKGTHRPNDARRAASNDSDGDEATLFFHEPPRCAAQEVTPVAAAAAPPPPTRSAHAEDAVHPTEAASRVEVDLLHDDFVMPSRNVGAAAAATAPHVAARLPPPPPPPRTPTTPTEQAKESTAKAEADAPHASAQPAPAETELPSHRFPHGGKADKKASSSSTMSAISNREKKGEKERSKSPRSRRLMDDDDEPSLQFSAPPPLPVHRWPPPPMLPRPSNNTRAEVEVEKAASSLSAGASPNSSSLHGTSAIPTDHGSSTSAHVTPVTPAEQPQGGVPAYRPLHQPRRAQPTEAGPSLSLGGGGVAPPRLQRSAPALPSAPAPLAGPSAPGFAGPQGSRPAVARRASPSSSMDRPPADVTPALTEPQRPSKLSRPDPTITPSSTAAVAAVTTDEPEPAPRSPARRPWRWKNSKRRRWRMWRCAAERSRRREPPLVSTRRRLSMKRGVRRRWRRSWRQRTT</sequence>
<feature type="compositionally biased region" description="Basic and acidic residues" evidence="2">
    <location>
        <begin position="488"/>
        <end position="505"/>
    </location>
</feature>
<feature type="compositionally biased region" description="Pro residues" evidence="2">
    <location>
        <begin position="511"/>
        <end position="524"/>
    </location>
</feature>
<feature type="compositionally biased region" description="Pro residues" evidence="2">
    <location>
        <begin position="2094"/>
        <end position="2110"/>
    </location>
</feature>
<accession>A0A0N0DWR1</accession>